<feature type="compositionally biased region" description="Low complexity" evidence="1">
    <location>
        <begin position="80"/>
        <end position="92"/>
    </location>
</feature>
<dbReference type="EMBL" id="CP003940">
    <property type="protein sequence ID" value="AFZ46723.1"/>
    <property type="molecule type" value="Genomic_DNA"/>
</dbReference>
<dbReference type="AlphaFoldDB" id="K9YKW7"/>
<gene>
    <name evidence="2" type="ordered locus">Cyast_0750</name>
</gene>
<keyword evidence="3" id="KW-1185">Reference proteome</keyword>
<evidence type="ECO:0000313" key="2">
    <source>
        <dbReference type="EMBL" id="AFZ46723.1"/>
    </source>
</evidence>
<dbReference type="KEGG" id="csn:Cyast_0750"/>
<evidence type="ECO:0000313" key="3">
    <source>
        <dbReference type="Proteomes" id="UP000010483"/>
    </source>
</evidence>
<reference evidence="3" key="1">
    <citation type="journal article" date="2013" name="Proc. Natl. Acad. Sci. U.S.A.">
        <title>Improving the coverage of the cyanobacterial phylum using diversity-driven genome sequencing.</title>
        <authorList>
            <person name="Shih P.M."/>
            <person name="Wu D."/>
            <person name="Latifi A."/>
            <person name="Axen S.D."/>
            <person name="Fewer D.P."/>
            <person name="Talla E."/>
            <person name="Calteau A."/>
            <person name="Cai F."/>
            <person name="Tandeau de Marsac N."/>
            <person name="Rippka R."/>
            <person name="Herdman M."/>
            <person name="Sivonen K."/>
            <person name="Coursin T."/>
            <person name="Laurent T."/>
            <person name="Goodwin L."/>
            <person name="Nolan M."/>
            <person name="Davenport K.W."/>
            <person name="Han C.S."/>
            <person name="Rubin E.M."/>
            <person name="Eisen J.A."/>
            <person name="Woyke T."/>
            <person name="Gugger M."/>
            <person name="Kerfeld C.A."/>
        </authorList>
    </citation>
    <scope>NUCLEOTIDE SEQUENCE [LARGE SCALE GENOMIC DNA]</scope>
    <source>
        <strain evidence="3">ATCC 29140 / PCC 7202</strain>
    </source>
</reference>
<dbReference type="Proteomes" id="UP000010483">
    <property type="component" value="Chromosome"/>
</dbReference>
<dbReference type="STRING" id="292563.Cyast_0750"/>
<protein>
    <submittedName>
        <fullName evidence="2">Uncharacterized protein</fullName>
    </submittedName>
</protein>
<name>K9YKW7_CYASC</name>
<organism evidence="2 3">
    <name type="scientific">Cyanobacterium stanieri (strain ATCC 29140 / PCC 7202)</name>
    <dbReference type="NCBI Taxonomy" id="292563"/>
    <lineage>
        <taxon>Bacteria</taxon>
        <taxon>Bacillati</taxon>
        <taxon>Cyanobacteriota</taxon>
        <taxon>Cyanophyceae</taxon>
        <taxon>Oscillatoriophycideae</taxon>
        <taxon>Chroococcales</taxon>
        <taxon>Geminocystaceae</taxon>
        <taxon>Cyanobacterium</taxon>
    </lineage>
</organism>
<accession>K9YKW7</accession>
<evidence type="ECO:0000256" key="1">
    <source>
        <dbReference type="SAM" id="MobiDB-lite"/>
    </source>
</evidence>
<dbReference type="HOGENOM" id="CLU_155150_0_0_3"/>
<dbReference type="eggNOG" id="COG3937">
    <property type="taxonomic scope" value="Bacteria"/>
</dbReference>
<proteinExistence type="predicted"/>
<sequence>MTSNNTPNPIQQGLRIAIGATASAVETIQDREKFNQKISELTRDLQAKSEIWAQKGALTEEEAKKMIEDFFNQKNDPPKSSGSSQSSYSNSSNEDLRTLTEEVISLREELNKLNNKSAQ</sequence>
<feature type="region of interest" description="Disordered" evidence="1">
    <location>
        <begin position="68"/>
        <end position="96"/>
    </location>
</feature>
<dbReference type="BioCyc" id="CSTA292563:G1353-755-MONOMER"/>